<proteinExistence type="predicted"/>
<dbReference type="AlphaFoldDB" id="A0AAV3Q997"/>
<dbReference type="Proteomes" id="UP001454036">
    <property type="component" value="Unassembled WGS sequence"/>
</dbReference>
<accession>A0AAV3Q997</accession>
<evidence type="ECO:0000313" key="2">
    <source>
        <dbReference type="Proteomes" id="UP001454036"/>
    </source>
</evidence>
<evidence type="ECO:0000313" key="1">
    <source>
        <dbReference type="EMBL" id="GAA0159531.1"/>
    </source>
</evidence>
<keyword evidence="2" id="KW-1185">Reference proteome</keyword>
<dbReference type="EMBL" id="BAABME010003624">
    <property type="protein sequence ID" value="GAA0159531.1"/>
    <property type="molecule type" value="Genomic_DNA"/>
</dbReference>
<protein>
    <submittedName>
        <fullName evidence="1">Uncharacterized protein</fullName>
    </submittedName>
</protein>
<dbReference type="PANTHER" id="PTHR33710">
    <property type="entry name" value="BNAC02G09200D PROTEIN"/>
    <property type="match status" value="1"/>
</dbReference>
<dbReference type="PANTHER" id="PTHR33710:SF13">
    <property type="entry name" value="ENDONUCLEASE_EXONUCLEASE_PHOSPHATASE FAMILY PROTEIN"/>
    <property type="match status" value="1"/>
</dbReference>
<gene>
    <name evidence="1" type="ORF">LIER_16284</name>
</gene>
<organism evidence="1 2">
    <name type="scientific">Lithospermum erythrorhizon</name>
    <name type="common">Purple gromwell</name>
    <name type="synonym">Lithospermum officinale var. erythrorhizon</name>
    <dbReference type="NCBI Taxonomy" id="34254"/>
    <lineage>
        <taxon>Eukaryota</taxon>
        <taxon>Viridiplantae</taxon>
        <taxon>Streptophyta</taxon>
        <taxon>Embryophyta</taxon>
        <taxon>Tracheophyta</taxon>
        <taxon>Spermatophyta</taxon>
        <taxon>Magnoliopsida</taxon>
        <taxon>eudicotyledons</taxon>
        <taxon>Gunneridae</taxon>
        <taxon>Pentapetalae</taxon>
        <taxon>asterids</taxon>
        <taxon>lamiids</taxon>
        <taxon>Boraginales</taxon>
        <taxon>Boraginaceae</taxon>
        <taxon>Boraginoideae</taxon>
        <taxon>Lithospermeae</taxon>
        <taxon>Lithospermum</taxon>
    </lineage>
</organism>
<sequence>MDDFNLCVRRLEFLEHPYQGNNFTWCRNWKENGLLRRLNRILCNEKWLELMNCEVSVPVASISDYCPIDVLFLEEVERGLRTFMFFEFWTKHEDYNAIIKEVWDERVEGNGFQILQIKLKNIKEKLRVLNKETFSNISCRVVEANRELETIQAKVYDGDLDPILLQHMLKVQNAKNKIFTIRDASGKLLTNYEDVKEEVMGDDYKGETEAAMKKMKKGKTPRPDGFSTKFFQHSWEVVKEDIIEAVKTFFVTCQMPKTLNTTSVVLISKVGKPHSMKEFMPISCYNII</sequence>
<reference evidence="1 2" key="1">
    <citation type="submission" date="2024-01" db="EMBL/GenBank/DDBJ databases">
        <title>The complete chloroplast genome sequence of Lithospermum erythrorhizon: insights into the phylogenetic relationship among Boraginaceae species and the maternal lineages of purple gromwells.</title>
        <authorList>
            <person name="Okada T."/>
            <person name="Watanabe K."/>
        </authorList>
    </citation>
    <scope>NUCLEOTIDE SEQUENCE [LARGE SCALE GENOMIC DNA]</scope>
</reference>
<name>A0AAV3Q997_LITER</name>
<comment type="caution">
    <text evidence="1">The sequence shown here is derived from an EMBL/GenBank/DDBJ whole genome shotgun (WGS) entry which is preliminary data.</text>
</comment>